<dbReference type="CDD" id="cd03221">
    <property type="entry name" value="ABCF_EF-3"/>
    <property type="match status" value="2"/>
</dbReference>
<dbReference type="InterPro" id="IPR017871">
    <property type="entry name" value="ABC_transporter-like_CS"/>
</dbReference>
<dbReference type="PANTHER" id="PTHR42855:SF2">
    <property type="entry name" value="DRUG RESISTANCE ABC TRANSPORTER,ATP-BINDING PROTEIN"/>
    <property type="match status" value="1"/>
</dbReference>
<dbReference type="PANTHER" id="PTHR42855">
    <property type="entry name" value="ABC TRANSPORTER ATP-BINDING SUBUNIT"/>
    <property type="match status" value="1"/>
</dbReference>
<keyword evidence="1" id="KW-0547">Nucleotide-binding</keyword>
<dbReference type="InterPro" id="IPR051309">
    <property type="entry name" value="ABCF_ATPase"/>
</dbReference>
<dbReference type="PROSITE" id="PS00211">
    <property type="entry name" value="ABC_TRANSPORTER_1"/>
    <property type="match status" value="1"/>
</dbReference>
<dbReference type="RefSeq" id="WP_016252291.1">
    <property type="nucleotide sequence ID" value="NZ_ASWI01000004.1"/>
</dbReference>
<dbReference type="SUPFAM" id="SSF52540">
    <property type="entry name" value="P-loop containing nucleoside triphosphate hydrolases"/>
    <property type="match status" value="2"/>
</dbReference>
<proteinExistence type="predicted"/>
<dbReference type="HOGENOM" id="CLU_000604_36_3_9"/>
<protein>
    <submittedName>
        <fullName evidence="3">Uncharacterized protein</fullName>
    </submittedName>
</protein>
<accession>S1R604</accession>
<evidence type="ECO:0000256" key="2">
    <source>
        <dbReference type="ARBA" id="ARBA00022840"/>
    </source>
</evidence>
<evidence type="ECO:0000313" key="4">
    <source>
        <dbReference type="Proteomes" id="UP000017415"/>
    </source>
</evidence>
<dbReference type="GeneID" id="60871794"/>
<reference evidence="3 4" key="1">
    <citation type="submission" date="2013-10" db="EMBL/GenBank/DDBJ databases">
        <title>The Genome Sequence of Enterococcus cecorum DSM 20682 (= ATCC 43198) (Illumina assembly).</title>
        <authorList>
            <consortium name="The Broad Institute Genomics Platform"/>
            <consortium name="The Broad Institute Genome Sequencing Center for Infectious Disease"/>
            <person name="Earl A."/>
            <person name="Russ C."/>
            <person name="Gilmore M."/>
            <person name="Surin D."/>
            <person name="Walker B."/>
            <person name="Young S."/>
            <person name="Zeng Q."/>
            <person name="Gargeya S."/>
            <person name="Fitzgerald M."/>
            <person name="Haas B."/>
            <person name="Abouelleil A."/>
            <person name="Allen A.W."/>
            <person name="Alvarado L."/>
            <person name="Arachchi H.M."/>
            <person name="Berlin A.M."/>
            <person name="Chapman S.B."/>
            <person name="Gainer-Dewar J."/>
            <person name="Goldberg J."/>
            <person name="Griggs A."/>
            <person name="Gujja S."/>
            <person name="Hansen M."/>
            <person name="Howarth C."/>
            <person name="Imamovic A."/>
            <person name="Ireland A."/>
            <person name="Larimer J."/>
            <person name="McCowan C."/>
            <person name="Murphy C."/>
            <person name="Pearson M."/>
            <person name="Poon T.W."/>
            <person name="Priest M."/>
            <person name="Roberts A."/>
            <person name="Saif S."/>
            <person name="Shea T."/>
            <person name="Sisk P."/>
            <person name="Sykes S."/>
            <person name="Wortman J."/>
            <person name="Nusbaum C."/>
            <person name="Birren B."/>
        </authorList>
    </citation>
    <scope>NUCLEOTIDE SEQUENCE [LARGE SCALE GENOMIC DNA]</scope>
    <source>
        <strain evidence="3 4">ATCC 43198</strain>
    </source>
</reference>
<dbReference type="PATRIC" id="fig|1121864.4.peg.2159"/>
<dbReference type="InterPro" id="IPR027417">
    <property type="entry name" value="P-loop_NTPase"/>
</dbReference>
<dbReference type="EMBL" id="AHYS01000004">
    <property type="protein sequence ID" value="ESK61661.1"/>
    <property type="molecule type" value="Genomic_DNA"/>
</dbReference>
<evidence type="ECO:0000313" key="3">
    <source>
        <dbReference type="EMBL" id="ESK61661.1"/>
    </source>
</evidence>
<organism evidence="3 4">
    <name type="scientific">Enterococcus cecorum DSM 20682 = ATCC 43198</name>
    <dbReference type="NCBI Taxonomy" id="1121864"/>
    <lineage>
        <taxon>Bacteria</taxon>
        <taxon>Bacillati</taxon>
        <taxon>Bacillota</taxon>
        <taxon>Bacilli</taxon>
        <taxon>Lactobacillales</taxon>
        <taxon>Enterococcaceae</taxon>
        <taxon>Enterococcus</taxon>
    </lineage>
</organism>
<dbReference type="SMART" id="SM00382">
    <property type="entry name" value="AAA"/>
    <property type="match status" value="2"/>
</dbReference>
<keyword evidence="2" id="KW-0067">ATP-binding</keyword>
<dbReference type="Gene3D" id="3.40.50.300">
    <property type="entry name" value="P-loop containing nucleotide triphosphate hydrolases"/>
    <property type="match status" value="2"/>
</dbReference>
<dbReference type="InterPro" id="IPR003593">
    <property type="entry name" value="AAA+_ATPase"/>
</dbReference>
<dbReference type="GO" id="GO:0016887">
    <property type="term" value="F:ATP hydrolysis activity"/>
    <property type="evidence" value="ECO:0007669"/>
    <property type="project" value="InterPro"/>
</dbReference>
<dbReference type="eggNOG" id="COG0488">
    <property type="taxonomic scope" value="Bacteria"/>
</dbReference>
<dbReference type="AlphaFoldDB" id="S1R604"/>
<dbReference type="OrthoDB" id="9762369at2"/>
<dbReference type="PROSITE" id="PS50893">
    <property type="entry name" value="ABC_TRANSPORTER_2"/>
    <property type="match status" value="2"/>
</dbReference>
<evidence type="ECO:0000256" key="1">
    <source>
        <dbReference type="ARBA" id="ARBA00022741"/>
    </source>
</evidence>
<dbReference type="NCBIfam" id="NF000355">
    <property type="entry name" value="ribo_prot_ABC_F"/>
    <property type="match status" value="1"/>
</dbReference>
<dbReference type="STRING" id="44008.GCA_001318175_01004"/>
<dbReference type="InterPro" id="IPR003439">
    <property type="entry name" value="ABC_transporter-like_ATP-bd"/>
</dbReference>
<sequence length="491" mass="56330">MSNIQISNLSFQYEGSFDTIFNQVNLHLDTTWKLGFIGRNGRGKTTFLKILAGQLPCKGEIHALVPMLYFPYAMHDEQRTQMAIEVAQTVNPLAEDWEIIRELTLLQFDIEHLYLQYQQLSNGEQTKLLLASLFAGEARFLLIDEPTNHLDDEAREAVSHYLQQKSGFILVSHDRKLLDSCIDHVLALNKANIELQQGNFSSWYENKKRQEQFEIHKNESLKKEIKRLGQSARQKAGWSDQVEATKIGHGVADRGFVGHKAAKMMKRSKVQEARMNQAIEDKKKLLKNVEEVEQLTLPILDFPKKRMIYVENLNIYFNQHALYENPVSFEVNQGDRVLITGKNGSGKSSLLKVLLDQHSQYKGKVEISPQLMVGYVAQDASQISGTFKEFAQDQHLDVTHFLMLLRKLGFAREQFEKNLSDLSAGQKKKVLLAAVLCQPCHMYIFDEPLNYIDLESRMQIEAMLLASKATIIFVEHDEVFQDKIATKRIEL</sequence>
<dbReference type="Proteomes" id="UP000017415">
    <property type="component" value="Unassembled WGS sequence"/>
</dbReference>
<gene>
    <name evidence="3" type="ORF">OMO_00630</name>
</gene>
<keyword evidence="4" id="KW-1185">Reference proteome</keyword>
<comment type="caution">
    <text evidence="3">The sequence shown here is derived from an EMBL/GenBank/DDBJ whole genome shotgun (WGS) entry which is preliminary data.</text>
</comment>
<dbReference type="Pfam" id="PF00005">
    <property type="entry name" value="ABC_tran"/>
    <property type="match status" value="2"/>
</dbReference>
<dbReference type="GO" id="GO:0005524">
    <property type="term" value="F:ATP binding"/>
    <property type="evidence" value="ECO:0007669"/>
    <property type="project" value="UniProtKB-KW"/>
</dbReference>
<name>S1R604_9ENTE</name>